<dbReference type="RefSeq" id="WP_379961536.1">
    <property type="nucleotide sequence ID" value="NZ_JAUYVI010000010.1"/>
</dbReference>
<protein>
    <submittedName>
        <fullName evidence="2">YgjV family protein</fullName>
    </submittedName>
</protein>
<evidence type="ECO:0000313" key="2">
    <source>
        <dbReference type="EMBL" id="MDQ7251298.1"/>
    </source>
</evidence>
<organism evidence="2 3">
    <name type="scientific">Dongia sedimenti</name>
    <dbReference type="NCBI Taxonomy" id="3064282"/>
    <lineage>
        <taxon>Bacteria</taxon>
        <taxon>Pseudomonadati</taxon>
        <taxon>Pseudomonadota</taxon>
        <taxon>Alphaproteobacteria</taxon>
        <taxon>Rhodospirillales</taxon>
        <taxon>Dongiaceae</taxon>
        <taxon>Dongia</taxon>
    </lineage>
</organism>
<comment type="caution">
    <text evidence="2">The sequence shown here is derived from an EMBL/GenBank/DDBJ whole genome shotgun (WGS) entry which is preliminary data.</text>
</comment>
<evidence type="ECO:0000313" key="3">
    <source>
        <dbReference type="Proteomes" id="UP001230156"/>
    </source>
</evidence>
<dbReference type="InterPro" id="IPR019629">
    <property type="entry name" value="Uncharacterised_HI1736/YgjV"/>
</dbReference>
<reference evidence="3" key="1">
    <citation type="submission" date="2023-08" db="EMBL/GenBank/DDBJ databases">
        <title>Rhodospirillaceae gen. nov., a novel taxon isolated from the Yangtze River Yuezi River estuary sludge.</title>
        <authorList>
            <person name="Ruan L."/>
        </authorList>
    </citation>
    <scope>NUCLEOTIDE SEQUENCE [LARGE SCALE GENOMIC DNA]</scope>
    <source>
        <strain evidence="3">R-7</strain>
    </source>
</reference>
<dbReference type="Pfam" id="PF10688">
    <property type="entry name" value="Imp-YgjV"/>
    <property type="match status" value="1"/>
</dbReference>
<gene>
    <name evidence="2" type="ORF">Q8A70_26675</name>
</gene>
<accession>A0ABU0YUA0</accession>
<proteinExistence type="predicted"/>
<name>A0ABU0YUA0_9PROT</name>
<sequence>MNAFDPGTPAGFCGIAATAGLAVWPLFRTRGVMLATQLAALALLSLHYALLGVTTAAIVNGLGALQLMACLAFGTHPRLRMLGYGLAGLMIALSIVTWQGLISLLSTTGNVVIAIGRLQVKADRMRLLVLAGTPFWILHDLIIASPVVLADTLCLLVGLAALLWRNGGTQRPARQF</sequence>
<feature type="transmembrane region" description="Helical" evidence="1">
    <location>
        <begin position="86"/>
        <end position="115"/>
    </location>
</feature>
<keyword evidence="1" id="KW-0812">Transmembrane</keyword>
<dbReference type="EMBL" id="JAUYVI010000010">
    <property type="protein sequence ID" value="MDQ7251298.1"/>
    <property type="molecule type" value="Genomic_DNA"/>
</dbReference>
<keyword evidence="3" id="KW-1185">Reference proteome</keyword>
<keyword evidence="1" id="KW-1133">Transmembrane helix</keyword>
<keyword evidence="1" id="KW-0472">Membrane</keyword>
<feature type="transmembrane region" description="Helical" evidence="1">
    <location>
        <begin position="135"/>
        <end position="164"/>
    </location>
</feature>
<feature type="transmembrane region" description="Helical" evidence="1">
    <location>
        <begin position="6"/>
        <end position="24"/>
    </location>
</feature>
<evidence type="ECO:0000256" key="1">
    <source>
        <dbReference type="SAM" id="Phobius"/>
    </source>
</evidence>
<dbReference type="Proteomes" id="UP001230156">
    <property type="component" value="Unassembled WGS sequence"/>
</dbReference>